<reference evidence="4 5" key="1">
    <citation type="journal article" date="2018" name="PLoS ONE">
        <title>The draft genome of Kipferlia bialata reveals reductive genome evolution in fornicate parasites.</title>
        <authorList>
            <person name="Tanifuji G."/>
            <person name="Takabayashi S."/>
            <person name="Kume K."/>
            <person name="Takagi M."/>
            <person name="Nakayama T."/>
            <person name="Kamikawa R."/>
            <person name="Inagaki Y."/>
            <person name="Hashimoto T."/>
        </authorList>
    </citation>
    <scope>NUCLEOTIDE SEQUENCE [LARGE SCALE GENOMIC DNA]</scope>
    <source>
        <strain evidence="4">NY0173</strain>
    </source>
</reference>
<dbReference type="GO" id="GO:0016556">
    <property type="term" value="P:mRNA modification"/>
    <property type="evidence" value="ECO:0007669"/>
    <property type="project" value="UniProtKB-UniRule"/>
</dbReference>
<keyword evidence="5" id="KW-1185">Reference proteome</keyword>
<comment type="catalytic activity">
    <reaction evidence="1">
        <text>a 5'-end (N(7)-methyl 5'-triphosphoguanosine)-ribonucleoside in mRNA + S-adenosyl-L-methionine = a 5'-end (N(7)-methyl 5'-triphosphoguanosine)-(2'-O-methyl-ribonucleoside) in mRNA + S-adenosyl-L-homocysteine + H(+)</text>
        <dbReference type="Rhea" id="RHEA:67020"/>
        <dbReference type="Rhea" id="RHEA-COMP:17167"/>
        <dbReference type="Rhea" id="RHEA-COMP:17168"/>
        <dbReference type="ChEBI" id="CHEBI:15378"/>
        <dbReference type="ChEBI" id="CHEBI:57856"/>
        <dbReference type="ChEBI" id="CHEBI:59789"/>
        <dbReference type="ChEBI" id="CHEBI:156461"/>
        <dbReference type="ChEBI" id="CHEBI:167609"/>
        <dbReference type="EC" id="2.1.1.57"/>
    </reaction>
</comment>
<name>A0A9K3CYT2_9EUKA</name>
<keyword evidence="1" id="KW-0506">mRNA capping</keyword>
<evidence type="ECO:0000313" key="5">
    <source>
        <dbReference type="Proteomes" id="UP000265618"/>
    </source>
</evidence>
<organism evidence="4 5">
    <name type="scientific">Kipferlia bialata</name>
    <dbReference type="NCBI Taxonomy" id="797122"/>
    <lineage>
        <taxon>Eukaryota</taxon>
        <taxon>Metamonada</taxon>
        <taxon>Carpediemonas-like organisms</taxon>
        <taxon>Kipferlia</taxon>
    </lineage>
</organism>
<feature type="compositionally biased region" description="Basic and acidic residues" evidence="2">
    <location>
        <begin position="429"/>
        <end position="441"/>
    </location>
</feature>
<feature type="region of interest" description="Disordered" evidence="2">
    <location>
        <begin position="330"/>
        <end position="355"/>
    </location>
</feature>
<comment type="subcellular location">
    <subcellularLocation>
        <location evidence="1">Nucleus</location>
    </subcellularLocation>
</comment>
<evidence type="ECO:0000259" key="3">
    <source>
        <dbReference type="Pfam" id="PF01728"/>
    </source>
</evidence>
<dbReference type="Pfam" id="PF01728">
    <property type="entry name" value="FtsJ"/>
    <property type="match status" value="1"/>
</dbReference>
<keyword evidence="1" id="KW-0539">Nucleus</keyword>
<feature type="compositionally biased region" description="Acidic residues" evidence="2">
    <location>
        <begin position="550"/>
        <end position="566"/>
    </location>
</feature>
<gene>
    <name evidence="4" type="ORF">KIPB_007159</name>
</gene>
<feature type="compositionally biased region" description="Low complexity" evidence="2">
    <location>
        <begin position="344"/>
        <end position="355"/>
    </location>
</feature>
<dbReference type="GO" id="GO:0004483">
    <property type="term" value="F:methyltransferase cap1 activity"/>
    <property type="evidence" value="ECO:0007669"/>
    <property type="project" value="UniProtKB-UniRule"/>
</dbReference>
<feature type="compositionally biased region" description="Basic and acidic residues" evidence="2">
    <location>
        <begin position="490"/>
        <end position="509"/>
    </location>
</feature>
<feature type="domain" description="Ribosomal RNA methyltransferase FtsJ" evidence="3">
    <location>
        <begin position="53"/>
        <end position="166"/>
    </location>
</feature>
<dbReference type="GO" id="GO:0032259">
    <property type="term" value="P:methylation"/>
    <property type="evidence" value="ECO:0007669"/>
    <property type="project" value="UniProtKB-KW"/>
</dbReference>
<dbReference type="Gene3D" id="3.40.50.12760">
    <property type="match status" value="1"/>
</dbReference>
<dbReference type="PANTHER" id="PTHR16121:SF0">
    <property type="entry name" value="CAP-SPECIFIC MRNA (NUCLEOSIDE-2'-O-)-METHYLTRANSFERASE 1"/>
    <property type="match status" value="1"/>
</dbReference>
<dbReference type="EMBL" id="BDIP01001967">
    <property type="protein sequence ID" value="GIQ85487.1"/>
    <property type="molecule type" value="Genomic_DNA"/>
</dbReference>
<dbReference type="GO" id="GO:0005634">
    <property type="term" value="C:nucleus"/>
    <property type="evidence" value="ECO:0007669"/>
    <property type="project" value="UniProtKB-SubCell"/>
</dbReference>
<dbReference type="InterPro" id="IPR029063">
    <property type="entry name" value="SAM-dependent_MTases_sf"/>
</dbReference>
<feature type="region of interest" description="Disordered" evidence="2">
    <location>
        <begin position="405"/>
        <end position="509"/>
    </location>
</feature>
<dbReference type="InterPro" id="IPR050851">
    <property type="entry name" value="mRNA_Cap_2O-Ribose_MeTrfase"/>
</dbReference>
<dbReference type="SUPFAM" id="SSF53335">
    <property type="entry name" value="S-adenosyl-L-methionine-dependent methyltransferases"/>
    <property type="match status" value="1"/>
</dbReference>
<feature type="compositionally biased region" description="Basic residues" evidence="2">
    <location>
        <begin position="464"/>
        <end position="476"/>
    </location>
</feature>
<evidence type="ECO:0000313" key="4">
    <source>
        <dbReference type="EMBL" id="GIQ85487.1"/>
    </source>
</evidence>
<dbReference type="OrthoDB" id="10251234at2759"/>
<evidence type="ECO:0000256" key="2">
    <source>
        <dbReference type="SAM" id="MobiDB-lite"/>
    </source>
</evidence>
<dbReference type="PANTHER" id="PTHR16121">
    <property type="entry name" value="CAP-SPECIFIC MRNA (NUCLEOSIDE-2'-O-)-METHYLTRANSFERASE 1-RELATED"/>
    <property type="match status" value="1"/>
</dbReference>
<keyword evidence="1" id="KW-0507">mRNA processing</keyword>
<accession>A0A9K3CYT2</accession>
<evidence type="ECO:0000256" key="1">
    <source>
        <dbReference type="RuleBase" id="RU368012"/>
    </source>
</evidence>
<dbReference type="GO" id="GO:0003676">
    <property type="term" value="F:nucleic acid binding"/>
    <property type="evidence" value="ECO:0007669"/>
    <property type="project" value="UniProtKB-UniRule"/>
</dbReference>
<feature type="region of interest" description="Disordered" evidence="2">
    <location>
        <begin position="523"/>
        <end position="600"/>
    </location>
</feature>
<protein>
    <recommendedName>
        <fullName evidence="1">Cap-specific mRNA (nucleoside-2'-O-)-methyltransferase 1</fullName>
        <ecNumber evidence="1">2.1.1.57</ecNumber>
    </recommendedName>
    <alternativeName>
        <fullName evidence="1">Cap1 2'O-ribose methyltransferase 1</fullName>
    </alternativeName>
</protein>
<dbReference type="GO" id="GO:0006370">
    <property type="term" value="P:7-methylguanosine mRNA capping"/>
    <property type="evidence" value="ECO:0007669"/>
    <property type="project" value="UniProtKB-UniRule"/>
</dbReference>
<comment type="caution">
    <text evidence="4">The sequence shown here is derived from an EMBL/GenBank/DDBJ whole genome shotgun (WGS) entry which is preliminary data.</text>
</comment>
<comment type="function">
    <text evidence="1">S-adenosyl-L-methionine-dependent methyltransferase that mediates RNA cap1 2'-O-ribose methylation to the 5'-cap structure of RNAs. Methylates the ribose of the first nucleotide of a m(7)GpppG-capped mRNA to produce m(7)GpppNmp (cap1).</text>
</comment>
<feature type="non-terminal residue" evidence="4">
    <location>
        <position position="1"/>
    </location>
</feature>
<keyword evidence="1" id="KW-0808">Transferase</keyword>
<feature type="compositionally biased region" description="Basic residues" evidence="2">
    <location>
        <begin position="442"/>
        <end position="451"/>
    </location>
</feature>
<sequence>FRHASHQLRTDQMWLSKAQYDPISLECIGKDAHRPQHNRLRPCGMREHHGESGTGDIAYSADIDSWCRYIGESVVDVFVGDGGENVSSDYNLQPLIVRAMITGEIATALTVVAEGGCAIIKVYDTWTPYYAGLWYILSCHFDKVTVVKPLTSRPTSAERYIVCMGRNSLDASALVQYLMSVCDEFRLRHQYPTPGQLRAPFNDIKCLVQPEKLQGMADLRRFFYASNTVLARQQQGFVKLLLSCIAHLSLSFANTTLHQSLLNHVGLEISASILWDSAQFVDDPDAEITPCLWQAEPRGARAARAAKVAQGKTESIRERLARVKAARGIKTETPKNRLPSDALKPAVATPTPTPVKPVVAPVRSTASLFGMDKGAGARPVTTQASAEAKRLALQAIKARFEEATLRASKPKRAPATEEKKVKRGAYGRIVKEPGDEPAEKPKRQRKSRKKAVPVEGEEGEKPAAKKRAARKPRKKPPTMEELAMEEEREEREAEARERERQRLRALGKAEHAAFEAEVVIPRERSKRGAAIDANMRMSEREKERQRQLAEESEEDLEISEESDEDWMFQPGEAPRKKAPPRQRPAKREREPNPYLTQTEPVHVEPIALSVSQGGDRLALSVYAARQAPVTAPVPAPIEDAPAEPQPKRRVLRRRG</sequence>
<feature type="region of interest" description="Disordered" evidence="2">
    <location>
        <begin position="631"/>
        <end position="655"/>
    </location>
</feature>
<keyword evidence="1" id="KW-0489">Methyltransferase</keyword>
<dbReference type="GO" id="GO:0005737">
    <property type="term" value="C:cytoplasm"/>
    <property type="evidence" value="ECO:0007669"/>
    <property type="project" value="TreeGrafter"/>
</dbReference>
<dbReference type="EC" id="2.1.1.57" evidence="1"/>
<keyword evidence="1" id="KW-0949">S-adenosyl-L-methionine</keyword>
<proteinExistence type="predicted"/>
<dbReference type="InterPro" id="IPR002877">
    <property type="entry name" value="RNA_MeTrfase_FtsJ_dom"/>
</dbReference>
<feature type="compositionally biased region" description="Basic and acidic residues" evidence="2">
    <location>
        <begin position="537"/>
        <end position="549"/>
    </location>
</feature>
<dbReference type="Proteomes" id="UP000265618">
    <property type="component" value="Unassembled WGS sequence"/>
</dbReference>
<dbReference type="AlphaFoldDB" id="A0A9K3CYT2"/>